<evidence type="ECO:0000313" key="2">
    <source>
        <dbReference type="EMBL" id="AWB23254.1"/>
    </source>
</evidence>
<name>A0A2R4WNW7_9HYPH</name>
<keyword evidence="1" id="KW-0812">Transmembrane</keyword>
<gene>
    <name evidence="2" type="ORF">DA075_22070</name>
</gene>
<keyword evidence="3" id="KW-1185">Reference proteome</keyword>
<evidence type="ECO:0000256" key="1">
    <source>
        <dbReference type="SAM" id="Phobius"/>
    </source>
</evidence>
<reference evidence="2 3" key="1">
    <citation type="submission" date="2018-04" db="EMBL/GenBank/DDBJ databases">
        <title>Methylobacterium sp. PR1016A genome.</title>
        <authorList>
            <person name="Park W."/>
        </authorList>
    </citation>
    <scope>NUCLEOTIDE SEQUENCE [LARGE SCALE GENOMIC DNA]</scope>
    <source>
        <strain evidence="2 3">PR1016A</strain>
    </source>
</reference>
<organism evidence="2 3">
    <name type="scientific">Methylobacterium currus</name>
    <dbReference type="NCBI Taxonomy" id="2051553"/>
    <lineage>
        <taxon>Bacteria</taxon>
        <taxon>Pseudomonadati</taxon>
        <taxon>Pseudomonadota</taxon>
        <taxon>Alphaproteobacteria</taxon>
        <taxon>Hyphomicrobiales</taxon>
        <taxon>Methylobacteriaceae</taxon>
        <taxon>Methylobacterium</taxon>
    </lineage>
</organism>
<sequence length="66" mass="7003">MPRPVNQRRFRLPAAHRRARADLRTSDLVLAVTVVAILGVVCLMLAGSLIGTTDDMATGPTSAQSS</sequence>
<protein>
    <submittedName>
        <fullName evidence="2">Uncharacterized protein</fullName>
    </submittedName>
</protein>
<evidence type="ECO:0000313" key="3">
    <source>
        <dbReference type="Proteomes" id="UP000244755"/>
    </source>
</evidence>
<dbReference type="KEGG" id="mee:DA075_22070"/>
<dbReference type="Proteomes" id="UP000244755">
    <property type="component" value="Chromosome 1"/>
</dbReference>
<accession>A0A2R4WNW7</accession>
<dbReference type="EMBL" id="CP028843">
    <property type="protein sequence ID" value="AWB23254.1"/>
    <property type="molecule type" value="Genomic_DNA"/>
</dbReference>
<proteinExistence type="predicted"/>
<dbReference type="OrthoDB" id="10000323at2"/>
<dbReference type="AlphaFoldDB" id="A0A2R4WNW7"/>
<dbReference type="RefSeq" id="WP_099955052.1">
    <property type="nucleotide sequence ID" value="NZ_CP028843.1"/>
</dbReference>
<keyword evidence="1" id="KW-1133">Transmembrane helix</keyword>
<keyword evidence="1" id="KW-0472">Membrane</keyword>
<feature type="transmembrane region" description="Helical" evidence="1">
    <location>
        <begin position="28"/>
        <end position="50"/>
    </location>
</feature>